<dbReference type="Pfam" id="PF19031">
    <property type="entry name" value="Intu_longin_1"/>
    <property type="match status" value="1"/>
</dbReference>
<dbReference type="GO" id="GO:0031267">
    <property type="term" value="F:small GTPase binding"/>
    <property type="evidence" value="ECO:0000318"/>
    <property type="project" value="GO_Central"/>
</dbReference>
<feature type="compositionally biased region" description="Low complexity" evidence="1">
    <location>
        <begin position="1081"/>
        <end position="1091"/>
    </location>
</feature>
<protein>
    <recommendedName>
        <fullName evidence="2">CCZ1/INTU/HSP4 first Longin domain-containing protein</fullName>
    </recommendedName>
</protein>
<dbReference type="GO" id="GO:0006605">
    <property type="term" value="P:protein targeting"/>
    <property type="evidence" value="ECO:0000318"/>
    <property type="project" value="GO_Central"/>
</dbReference>
<dbReference type="GO" id="GO:0005765">
    <property type="term" value="C:lysosomal membrane"/>
    <property type="evidence" value="ECO:0000318"/>
    <property type="project" value="GO_Central"/>
</dbReference>
<feature type="compositionally biased region" description="Basic and acidic residues" evidence="1">
    <location>
        <begin position="879"/>
        <end position="895"/>
    </location>
</feature>
<dbReference type="GO" id="GO:0031085">
    <property type="term" value="C:BLOC-3 complex"/>
    <property type="evidence" value="ECO:0000318"/>
    <property type="project" value="GO_Central"/>
</dbReference>
<dbReference type="PANTHER" id="PTHR14407">
    <property type="entry name" value="HERMANSKY-PUDLAK SYNDROME 4 PROTEIN LIGHT-EAR PROTEIN-RELATED"/>
    <property type="match status" value="1"/>
</dbReference>
<dbReference type="InParanoid" id="A7RV78"/>
<accession>A7RV78</accession>
<feature type="region of interest" description="Disordered" evidence="1">
    <location>
        <begin position="816"/>
        <end position="852"/>
    </location>
</feature>
<dbReference type="GO" id="GO:1903232">
    <property type="term" value="P:melanosome assembly"/>
    <property type="evidence" value="ECO:0000318"/>
    <property type="project" value="GO_Central"/>
</dbReference>
<dbReference type="Proteomes" id="UP000001593">
    <property type="component" value="Unassembled WGS sequence"/>
</dbReference>
<feature type="region of interest" description="Disordered" evidence="1">
    <location>
        <begin position="653"/>
        <end position="684"/>
    </location>
</feature>
<dbReference type="InterPro" id="IPR043987">
    <property type="entry name" value="CCZ1/INTU/HSP4_longin_1"/>
</dbReference>
<feature type="compositionally biased region" description="Basic and acidic residues" evidence="1">
    <location>
        <begin position="837"/>
        <end position="852"/>
    </location>
</feature>
<feature type="region of interest" description="Disordered" evidence="1">
    <location>
        <begin position="308"/>
        <end position="386"/>
    </location>
</feature>
<evidence type="ECO:0000313" key="4">
    <source>
        <dbReference type="Proteomes" id="UP000001593"/>
    </source>
</evidence>
<dbReference type="PANTHER" id="PTHR14407:SF9">
    <property type="entry name" value="BLOC-3 COMPLEX MEMBER HPS4"/>
    <property type="match status" value="1"/>
</dbReference>
<dbReference type="InterPro" id="IPR026091">
    <property type="entry name" value="HPS4"/>
</dbReference>
<dbReference type="GO" id="GO:0031410">
    <property type="term" value="C:cytoplasmic vesicle"/>
    <property type="evidence" value="ECO:0000318"/>
    <property type="project" value="GO_Central"/>
</dbReference>
<feature type="region of interest" description="Disordered" evidence="1">
    <location>
        <begin position="754"/>
        <end position="776"/>
    </location>
</feature>
<reference evidence="3 4" key="1">
    <citation type="journal article" date="2007" name="Science">
        <title>Sea anemone genome reveals ancestral eumetazoan gene repertoire and genomic organization.</title>
        <authorList>
            <person name="Putnam N.H."/>
            <person name="Srivastava M."/>
            <person name="Hellsten U."/>
            <person name="Dirks B."/>
            <person name="Chapman J."/>
            <person name="Salamov A."/>
            <person name="Terry A."/>
            <person name="Shapiro H."/>
            <person name="Lindquist E."/>
            <person name="Kapitonov V.V."/>
            <person name="Jurka J."/>
            <person name="Genikhovich G."/>
            <person name="Grigoriev I.V."/>
            <person name="Lucas S.M."/>
            <person name="Steele R.E."/>
            <person name="Finnerty J.R."/>
            <person name="Technau U."/>
            <person name="Martindale M.Q."/>
            <person name="Rokhsar D.S."/>
        </authorList>
    </citation>
    <scope>NUCLEOTIDE SEQUENCE [LARGE SCALE GENOMIC DNA]</scope>
    <source>
        <strain evidence="4">CH2 X CH6</strain>
    </source>
</reference>
<feature type="compositionally biased region" description="Basic and acidic residues" evidence="1">
    <location>
        <begin position="368"/>
        <end position="379"/>
    </location>
</feature>
<dbReference type="HOGENOM" id="CLU_245485_0_0_1"/>
<feature type="region of interest" description="Disordered" evidence="1">
    <location>
        <begin position="874"/>
        <end position="901"/>
    </location>
</feature>
<feature type="region of interest" description="Disordered" evidence="1">
    <location>
        <begin position="281"/>
        <end position="300"/>
    </location>
</feature>
<feature type="domain" description="CCZ1/INTU/HSP4 first Longin" evidence="2">
    <location>
        <begin position="13"/>
        <end position="117"/>
    </location>
</feature>
<evidence type="ECO:0000313" key="3">
    <source>
        <dbReference type="EMBL" id="EDO44595.1"/>
    </source>
</evidence>
<gene>
    <name evidence="3" type="ORF">NEMVEDRAFT_v1g240915</name>
</gene>
<dbReference type="eggNOG" id="ENOG502QSIZ">
    <property type="taxonomic scope" value="Eukaryota"/>
</dbReference>
<dbReference type="STRING" id="45351.A7RV78"/>
<feature type="region of interest" description="Disordered" evidence="1">
    <location>
        <begin position="528"/>
        <end position="550"/>
    </location>
</feature>
<evidence type="ECO:0000259" key="2">
    <source>
        <dbReference type="Pfam" id="PF19031"/>
    </source>
</evidence>
<feature type="compositionally biased region" description="Basic and acidic residues" evidence="1">
    <location>
        <begin position="322"/>
        <end position="334"/>
    </location>
</feature>
<dbReference type="EMBL" id="DS469543">
    <property type="protein sequence ID" value="EDO44595.1"/>
    <property type="molecule type" value="Genomic_DNA"/>
</dbReference>
<feature type="compositionally biased region" description="Acidic residues" evidence="1">
    <location>
        <begin position="1155"/>
        <end position="1170"/>
    </location>
</feature>
<sequence length="1571" mass="173203">MAPSRGSSFEGRMFFVYDCEACKKEEDPPESAIIYFYPHGATIEDQVSICGQIVGMSKFLTDFHHASPVLFKLKTEKIVISIIGDYILALGGDLGEPDSLLIRQLETLYQLFAFYHGSIDIVRKMCRSQASFLTQLCIIWDCYLPFVRHYGDTLPAVFDPLQFLETPKNSSGCFLKASHILQAFQRRPHILGGCILYSNSVLCTHLDPSVTRRLLLLKPNQSHHPAKPVTTDIKLPFGVRILNSYVTLLEFQGLLESMSQSPYRQQTAQVAKKFSNVSTCLTPVSSTSERTSESPSSMDGLLNERALETESSQAVAEPINELEGKKPDNLRPECGESSPGYRRRAESSGGKVRTQRGRARRTQSLPTDGKREKREDQRRGLRAQKTLDSTVIETGSGKQPDGIEIELHKEMCSSSSPLHQDTSEESEIEHAEIPLTNSSKHEKPVENAYIPDLDAIRSGSNSEKFASIGAVTSITNSRWSLGNCESNEIDGTNGKYLQRNSYCRGNVISLSSGSHVKDGLSREFFNCEDNGEESNHQSSGQDVEDLQCTEPGVSGDGIGTICTCSDNGPVNKETACSLDVSDDNQSVDEAMLVMDGIDTNGLLVTQHERSFPVENMQLFTTENNAGIMEEGVNNSIGSEGMILSSEEMLKDGRDLQNPSASCLSPDVGRQEDLPEDKSSDLDPCAGDDEGNYLLGLDVFTNTVQESKVSEGLTYKEGCDTVERENLLTAADESGPEFTERNRTKEPLVTILDKDGCDMDDESLQPATGADRNSDKVDSMLPDYDMTHSSTVLISEKSETSENLECIGQKTSENFEQGAAEKSHCSEQETFEYSELVTSDKSERSKQEQDSKCYQHEGYERPNCYEHKFSNNSECSTADASRHHGQNTERKYHSTEETCDSCTVDDMGSPGKSPSGTCITGSKIQASAFGTDEAEKSQTHMMTREESVYEDCPGEFEDERPQLGASKISVPFEDLRVSTGSPSVYHDTVEDMVPDVGHRDYLHEITTEIYKDFSCFDEADNLRYATKYSEKNLNVYQEKSVDKCLFKDITHKDSNLGRVVALLDDQGGASHGTEEGRLGVPSSSSAESSVASTNRAEKGEFVDAQSEHSNQDFSGVNEGDCSLGGKGEGALAAAEGQSSKNVTDAGKSHKPHDDIGNDYDDDQFGEEDPGEEYSNHRVDGMVHINLYVQAHSEIVLILLAEPALHKDPDTIKALWKATVNELGDLEFRIQQAMTSSSKKPIAEEYSFLVYDGFSKTMKGKLESLAGNLTVTCDCGIGCTENGSLVIVAWDVSRMEHFSLWHGMYREWITCHCGMGCTGNGSLVIVACDVPGMDHLSLWLGMYREWITCHYGMGCTGDGSLVTMAWDVSRMDHLSLWHGMYREWITCHCGMGCTGNGSLVNVALDVPGMDPLSLWHWMGQTSAVHGQRSLDQEVFYQKKGSLRAAQGVPNIRDPVYSLERRAGKVLHREHGVNARQANWKGTTQGTQSVLRGGLDRTTYHVTRKACWEGSKGVRGGTTLETRSVLRGGLDRTTSASSRDAAHNPERCLVGLCAKIMEFMLYMNQQANQLNISI</sequence>
<feature type="compositionally biased region" description="Basic and acidic residues" evidence="1">
    <location>
        <begin position="668"/>
        <end position="680"/>
    </location>
</feature>
<feature type="region of interest" description="Disordered" evidence="1">
    <location>
        <begin position="1066"/>
        <end position="1173"/>
    </location>
</feature>
<proteinExistence type="predicted"/>
<keyword evidence="4" id="KW-1185">Reference proteome</keyword>
<feature type="compositionally biased region" description="Low complexity" evidence="1">
    <location>
        <begin position="285"/>
        <end position="297"/>
    </location>
</feature>
<name>A7RV78_NEMVE</name>
<dbReference type="GO" id="GO:0016192">
    <property type="term" value="P:vesicle-mediated transport"/>
    <property type="evidence" value="ECO:0007669"/>
    <property type="project" value="InterPro"/>
</dbReference>
<evidence type="ECO:0000256" key="1">
    <source>
        <dbReference type="SAM" id="MobiDB-lite"/>
    </source>
</evidence>
<feature type="compositionally biased region" description="Basic and acidic residues" evidence="1">
    <location>
        <begin position="1094"/>
        <end position="1109"/>
    </location>
</feature>
<organism evidence="3 4">
    <name type="scientific">Nematostella vectensis</name>
    <name type="common">Starlet sea anemone</name>
    <dbReference type="NCBI Taxonomy" id="45351"/>
    <lineage>
        <taxon>Eukaryota</taxon>
        <taxon>Metazoa</taxon>
        <taxon>Cnidaria</taxon>
        <taxon>Anthozoa</taxon>
        <taxon>Hexacorallia</taxon>
        <taxon>Actiniaria</taxon>
        <taxon>Edwardsiidae</taxon>
        <taxon>Nematostella</taxon>
    </lineage>
</organism>